<dbReference type="AlphaFoldDB" id="A0AA88MR50"/>
<keyword evidence="2" id="KW-1185">Reference proteome</keyword>
<reference evidence="1" key="1">
    <citation type="submission" date="2023-08" db="EMBL/GenBank/DDBJ databases">
        <title>Pelteobagrus vachellii genome.</title>
        <authorList>
            <person name="Liu H."/>
        </authorList>
    </citation>
    <scope>NUCLEOTIDE SEQUENCE</scope>
    <source>
        <strain evidence="1">PRFRI_2022a</strain>
        <tissue evidence="1">Muscle</tissue>
    </source>
</reference>
<gene>
    <name evidence="1" type="ORF">Q7C36_012985</name>
</gene>
<organism evidence="1 2">
    <name type="scientific">Tachysurus vachellii</name>
    <name type="common">Darkbarbel catfish</name>
    <name type="synonym">Pelteobagrus vachellii</name>
    <dbReference type="NCBI Taxonomy" id="175792"/>
    <lineage>
        <taxon>Eukaryota</taxon>
        <taxon>Metazoa</taxon>
        <taxon>Chordata</taxon>
        <taxon>Craniata</taxon>
        <taxon>Vertebrata</taxon>
        <taxon>Euteleostomi</taxon>
        <taxon>Actinopterygii</taxon>
        <taxon>Neopterygii</taxon>
        <taxon>Teleostei</taxon>
        <taxon>Ostariophysi</taxon>
        <taxon>Siluriformes</taxon>
        <taxon>Bagridae</taxon>
        <taxon>Tachysurus</taxon>
    </lineage>
</organism>
<dbReference type="Proteomes" id="UP001187315">
    <property type="component" value="Unassembled WGS sequence"/>
</dbReference>
<comment type="caution">
    <text evidence="1">The sequence shown here is derived from an EMBL/GenBank/DDBJ whole genome shotgun (WGS) entry which is preliminary data.</text>
</comment>
<name>A0AA88MR50_TACVA</name>
<dbReference type="EMBL" id="JAVHJS010000012">
    <property type="protein sequence ID" value="KAK2841406.1"/>
    <property type="molecule type" value="Genomic_DNA"/>
</dbReference>
<proteinExistence type="predicted"/>
<sequence length="88" mass="9124">MLISSAVAVTPGGAEARCPSPALYHKLVAKPQKMLHVPSKGSAVRGVESRDTAVGKPLNPRASGFRLGLGRLRTSTPVFDAVSNSSLV</sequence>
<evidence type="ECO:0000313" key="2">
    <source>
        <dbReference type="Proteomes" id="UP001187315"/>
    </source>
</evidence>
<evidence type="ECO:0000313" key="1">
    <source>
        <dbReference type="EMBL" id="KAK2841406.1"/>
    </source>
</evidence>
<accession>A0AA88MR50</accession>
<protein>
    <submittedName>
        <fullName evidence="1">Uncharacterized protein</fullName>
    </submittedName>
</protein>